<comment type="caution">
    <text evidence="1">The sequence shown here is derived from an EMBL/GenBank/DDBJ whole genome shotgun (WGS) entry which is preliminary data.</text>
</comment>
<dbReference type="AlphaFoldDB" id="A0ABD1N7H7"/>
<proteinExistence type="predicted"/>
<gene>
    <name evidence="1" type="ORF">Fmac_005353</name>
</gene>
<reference evidence="1 2" key="1">
    <citation type="submission" date="2024-08" db="EMBL/GenBank/DDBJ databases">
        <title>Insights into the chromosomal genome structure of Flemingia macrophylla.</title>
        <authorList>
            <person name="Ding Y."/>
            <person name="Zhao Y."/>
            <person name="Bi W."/>
            <person name="Wu M."/>
            <person name="Zhao G."/>
            <person name="Gong Y."/>
            <person name="Li W."/>
            <person name="Zhang P."/>
        </authorList>
    </citation>
    <scope>NUCLEOTIDE SEQUENCE [LARGE SCALE GENOMIC DNA]</scope>
    <source>
        <strain evidence="1">DYQJB</strain>
        <tissue evidence="1">Leaf</tissue>
    </source>
</reference>
<dbReference type="EMBL" id="JBGMDY010000002">
    <property type="protein sequence ID" value="KAL2344068.1"/>
    <property type="molecule type" value="Genomic_DNA"/>
</dbReference>
<keyword evidence="2" id="KW-1185">Reference proteome</keyword>
<evidence type="ECO:0000313" key="1">
    <source>
        <dbReference type="EMBL" id="KAL2344068.1"/>
    </source>
</evidence>
<evidence type="ECO:0008006" key="3">
    <source>
        <dbReference type="Google" id="ProtNLM"/>
    </source>
</evidence>
<evidence type="ECO:0000313" key="2">
    <source>
        <dbReference type="Proteomes" id="UP001603857"/>
    </source>
</evidence>
<name>A0ABD1N7H7_9FABA</name>
<organism evidence="1 2">
    <name type="scientific">Flemingia macrophylla</name>
    <dbReference type="NCBI Taxonomy" id="520843"/>
    <lineage>
        <taxon>Eukaryota</taxon>
        <taxon>Viridiplantae</taxon>
        <taxon>Streptophyta</taxon>
        <taxon>Embryophyta</taxon>
        <taxon>Tracheophyta</taxon>
        <taxon>Spermatophyta</taxon>
        <taxon>Magnoliopsida</taxon>
        <taxon>eudicotyledons</taxon>
        <taxon>Gunneridae</taxon>
        <taxon>Pentapetalae</taxon>
        <taxon>rosids</taxon>
        <taxon>fabids</taxon>
        <taxon>Fabales</taxon>
        <taxon>Fabaceae</taxon>
        <taxon>Papilionoideae</taxon>
        <taxon>50 kb inversion clade</taxon>
        <taxon>NPAAA clade</taxon>
        <taxon>indigoferoid/millettioid clade</taxon>
        <taxon>Phaseoleae</taxon>
        <taxon>Flemingia</taxon>
    </lineage>
</organism>
<accession>A0ABD1N7H7</accession>
<sequence>MLAGQGGNGGSFTFVYIMWDGSALGSLGATGFGGLLRDAQGRWLMGFYGDVSVAEIAKAELLVIWITSDLGQLLS</sequence>
<dbReference type="Proteomes" id="UP001603857">
    <property type="component" value="Unassembled WGS sequence"/>
</dbReference>
<protein>
    <recommendedName>
        <fullName evidence="3">RNase H type-1 domain-containing protein</fullName>
    </recommendedName>
</protein>